<evidence type="ECO:0000313" key="2">
    <source>
        <dbReference type="Proteomes" id="UP000600139"/>
    </source>
</evidence>
<evidence type="ECO:0000313" key="1">
    <source>
        <dbReference type="EMBL" id="MBK1817238.1"/>
    </source>
</evidence>
<dbReference type="PANTHER" id="PTHR21174:SF0">
    <property type="entry name" value="HD PHOSPHOHYDROLASE FAMILY PROTEIN-RELATED"/>
    <property type="match status" value="1"/>
</dbReference>
<dbReference type="RefSeq" id="WP_200352185.1">
    <property type="nucleotide sequence ID" value="NZ_BAABHZ010000001.1"/>
</dbReference>
<comment type="caution">
    <text evidence="1">The sequence shown here is derived from an EMBL/GenBank/DDBJ whole genome shotgun (WGS) entry which is preliminary data.</text>
</comment>
<dbReference type="PANTHER" id="PTHR21174">
    <property type="match status" value="1"/>
</dbReference>
<organism evidence="1 2">
    <name type="scientific">Luteolibacter yonseiensis</name>
    <dbReference type="NCBI Taxonomy" id="1144680"/>
    <lineage>
        <taxon>Bacteria</taxon>
        <taxon>Pseudomonadati</taxon>
        <taxon>Verrucomicrobiota</taxon>
        <taxon>Verrucomicrobiia</taxon>
        <taxon>Verrucomicrobiales</taxon>
        <taxon>Verrucomicrobiaceae</taxon>
        <taxon>Luteolibacter</taxon>
    </lineage>
</organism>
<dbReference type="InterPro" id="IPR009218">
    <property type="entry name" value="HD_phosphohydro"/>
</dbReference>
<reference evidence="1" key="1">
    <citation type="submission" date="2021-01" db="EMBL/GenBank/DDBJ databases">
        <title>Modified the classification status of verrucomicrobia.</title>
        <authorList>
            <person name="Feng X."/>
        </authorList>
    </citation>
    <scope>NUCLEOTIDE SEQUENCE</scope>
    <source>
        <strain evidence="1">JCM 18052</strain>
    </source>
</reference>
<gene>
    <name evidence="1" type="ORF">JIN84_16580</name>
</gene>
<protein>
    <recommendedName>
        <fullName evidence="3">Metal-dependent HD superfamily phosphohydrolase</fullName>
    </recommendedName>
</protein>
<sequence length="204" mass="23247">MSLRERFLKLCARTGVPSVISSDAWAVVESRYSEPHRHYHDLRHIGSMLGEMDMARTGDIAMEFAIWFHDVVYDPKARDNEAQSAVLFESILGGHLNRNLAETVVRLILATDHSREKTGRDDEALMRDIDLTILASADDEYLAYASAIRREYAHVADEDFKAGRRAVLDHFLAKPVFETESFSHKEEAARENLEAERKKLFPGN</sequence>
<proteinExistence type="predicted"/>
<dbReference type="PIRSF" id="PIRSF035170">
    <property type="entry name" value="HD_phosphohydro"/>
    <property type="match status" value="1"/>
</dbReference>
<keyword evidence="2" id="KW-1185">Reference proteome</keyword>
<dbReference type="Proteomes" id="UP000600139">
    <property type="component" value="Unassembled WGS sequence"/>
</dbReference>
<accession>A0A934VBG4</accession>
<dbReference type="EMBL" id="JAENIK010000012">
    <property type="protein sequence ID" value="MBK1817238.1"/>
    <property type="molecule type" value="Genomic_DNA"/>
</dbReference>
<dbReference type="AlphaFoldDB" id="A0A934VBG4"/>
<evidence type="ECO:0008006" key="3">
    <source>
        <dbReference type="Google" id="ProtNLM"/>
    </source>
</evidence>
<name>A0A934VBG4_9BACT</name>
<dbReference type="SUPFAM" id="SSF109604">
    <property type="entry name" value="HD-domain/PDEase-like"/>
    <property type="match status" value="1"/>
</dbReference>